<dbReference type="InterPro" id="IPR014917">
    <property type="entry name" value="DUF1800"/>
</dbReference>
<sequence>MLGDDVTIDSDGAVTISEAAPAAQPAGAAGGRRSSIDRRGVVAAAALLAACDSGGSDSGGGVVSVPAPAPTPTPSPSPTVAALTAQGASRLLAQATMGATRTSIDAVLNSGIAGWIDAQFARPRDTSHWDWLVSKGYDSATNVSGQSGYDSSVWRQAIAGGDPLRQRVALALLDFVVVGINGINLSWRAFAMAAYNDVLLDHAFGNYRDLLGAITRNAAMGSFLSFIGSRKANPSNGQLPDENYARELMQLFTLGVYQLEQDGTVRVSNGVPIETYTQDDVAQLARVFTGLNLATSDNTTPDRMRQPLVLTASANETGSATFLGATVSGGGFAAIDAALDIIFRHPNVAPFVSRQLIQRMVTSNPSRAYVGRVAAAFANNGSGVRGDMKAVIRAILLDPEARDDAAALAGTGSGRLRDPVQRLTNWARAFGVTSPSDAWAIGDTTSTTQRLGQSIGRAPSVFGFVRPGYTPPGTAIAQAGMTAPEFLIASEQTNIAYINYMQSMVGGGTGDVKADYAAMMALASDSQKLVDEVNLILAAGQLRGPTVTAIRTAVDSIPLTASNATLNRTGVAILLTLASPDYLVQK</sequence>
<dbReference type="PANTHER" id="PTHR43737">
    <property type="entry name" value="BLL7424 PROTEIN"/>
    <property type="match status" value="1"/>
</dbReference>
<evidence type="ECO:0000256" key="1">
    <source>
        <dbReference type="SAM" id="MobiDB-lite"/>
    </source>
</evidence>
<dbReference type="AlphaFoldDB" id="A0A2W4ZFB5"/>
<feature type="region of interest" description="Disordered" evidence="1">
    <location>
        <begin position="53"/>
        <end position="78"/>
    </location>
</feature>
<comment type="caution">
    <text evidence="2">The sequence shown here is derived from an EMBL/GenBank/DDBJ whole genome shotgun (WGS) entry which is preliminary data.</text>
</comment>
<dbReference type="PANTHER" id="PTHR43737:SF1">
    <property type="entry name" value="DUF1501 DOMAIN-CONTAINING PROTEIN"/>
    <property type="match status" value="1"/>
</dbReference>
<protein>
    <submittedName>
        <fullName evidence="2">DUF1800 domain-containing protein</fullName>
    </submittedName>
</protein>
<accession>A0A2W4ZFB5</accession>
<reference evidence="2 3" key="1">
    <citation type="submission" date="2017-08" db="EMBL/GenBank/DDBJ databases">
        <title>Infants hospitalized years apart are colonized by the same room-sourced microbial strains.</title>
        <authorList>
            <person name="Brooks B."/>
            <person name="Olm M.R."/>
            <person name="Firek B.A."/>
            <person name="Baker R."/>
            <person name="Thomas B.C."/>
            <person name="Morowitz M.J."/>
            <person name="Banfield J.F."/>
        </authorList>
    </citation>
    <scope>NUCLEOTIDE SEQUENCE [LARGE SCALE GENOMIC DNA]</scope>
    <source>
        <strain evidence="2">S2_018_000_R3_110</strain>
    </source>
</reference>
<dbReference type="Pfam" id="PF08811">
    <property type="entry name" value="DUF1800"/>
    <property type="match status" value="1"/>
</dbReference>
<name>A0A2W4ZFB5_9SPHN</name>
<organism evidence="2 3">
    <name type="scientific">Sphingomonas hengshuiensis</name>
    <dbReference type="NCBI Taxonomy" id="1609977"/>
    <lineage>
        <taxon>Bacteria</taxon>
        <taxon>Pseudomonadati</taxon>
        <taxon>Pseudomonadota</taxon>
        <taxon>Alphaproteobacteria</taxon>
        <taxon>Sphingomonadales</taxon>
        <taxon>Sphingomonadaceae</taxon>
        <taxon>Sphingomonas</taxon>
    </lineage>
</organism>
<gene>
    <name evidence="2" type="ORF">DI632_00190</name>
</gene>
<evidence type="ECO:0000313" key="2">
    <source>
        <dbReference type="EMBL" id="PZO81034.1"/>
    </source>
</evidence>
<dbReference type="Proteomes" id="UP000248614">
    <property type="component" value="Unassembled WGS sequence"/>
</dbReference>
<dbReference type="EMBL" id="QFNF01000001">
    <property type="protein sequence ID" value="PZO81034.1"/>
    <property type="molecule type" value="Genomic_DNA"/>
</dbReference>
<feature type="compositionally biased region" description="Pro residues" evidence="1">
    <location>
        <begin position="67"/>
        <end position="77"/>
    </location>
</feature>
<evidence type="ECO:0000313" key="3">
    <source>
        <dbReference type="Proteomes" id="UP000248614"/>
    </source>
</evidence>
<proteinExistence type="predicted"/>